<dbReference type="STRING" id="1297617.IB211_00218"/>
<dbReference type="InterPro" id="IPR051454">
    <property type="entry name" value="RNA/ubiquinone_mod_enzymes"/>
</dbReference>
<reference evidence="2 3" key="1">
    <citation type="journal article" date="2015" name="Nat. Commun.">
        <title>Production of butyrate from lysine and the Amadori product fructoselysine by a human gut commensal.</title>
        <authorList>
            <person name="Bui T.P."/>
            <person name="Ritari J."/>
            <person name="Boeren S."/>
            <person name="de Waard P."/>
            <person name="Plugge C.M."/>
            <person name="de Vos W.M."/>
        </authorList>
    </citation>
    <scope>NUCLEOTIDE SEQUENCE [LARGE SCALE GENOMIC DNA]</scope>
    <source>
        <strain evidence="2 3">AF211</strain>
    </source>
</reference>
<proteinExistence type="predicted"/>
<name>A0A0S2VZS3_9FIRM</name>
<evidence type="ECO:0000313" key="2">
    <source>
        <dbReference type="EMBL" id="ALP92614.1"/>
    </source>
</evidence>
<dbReference type="eggNOG" id="COG0826">
    <property type="taxonomic scope" value="Bacteria"/>
</dbReference>
<sequence length="693" mass="76443">MLELLAPAGSPEAVTAAVQAGADAVYLGYGDFNARRNAKNFSLEELAAAVSYCHVRGAKVFLTLNTLVSDRELPAAARTAAEAAEAGVDAVLIQDLGVLRMLRQVAPRLVVHGSTQLTVHSLDGVRRCAELGMARVVLSRELSRDAIEHICLNSPIEIETFVHGALCMCYSGQCFFSSVIGGRSGNRGLCAQPCRLKYGWGERADANPLSLKDMSLAGHIQELKKLGVKCLKIEGRMKRPEYVSVVTGIYARAIRESREPTPEELAQLEAAFSRQGFTDGYYLDRKGPEMFGVREEGQEPRELFAQARTQYQSGERQCVGVVFYAMIRPGEPVQVGVQDEVGHTVTASGPVPEAARTRPLTAETVEKQLSRTGGTPFLCTRVRALVEPELSVPVAALNALRREVLQGLARERGTPAAPELGTFHAGVRYENRREPPVLTMSLRRADQLTRELTELRPALLYLPLEEAAAHPEAVRLALEGGRVGVTLPRVCWDREREELRRQLAVVRDLGVTDALVGTLDLIAPAREAGLALRGDFGLGVYNAQSLKEYKRFGFASCTASFELKLAQIRDLSKCIDLEMLVYGRLPLMLTENCIIRNRSGRCACGNPNLLTDRKGERFPVVKAPGCRNEILNAKKLFLADKQADYRRAGIWGARLLFTTENPRECVQVAERYLGRGRYEPNDFTRGLYYRDVE</sequence>
<dbReference type="InterPro" id="IPR001539">
    <property type="entry name" value="Peptidase_U32"/>
</dbReference>
<reference evidence="3" key="2">
    <citation type="submission" date="2015-04" db="EMBL/GenBank/DDBJ databases">
        <title>A butyrogenic pathway from the amino acid lysine in a human gut commensal.</title>
        <authorList>
            <person name="de Vos W.M."/>
            <person name="Bui N.T.P."/>
            <person name="Plugge C.M."/>
            <person name="Ritari J."/>
        </authorList>
    </citation>
    <scope>NUCLEOTIDE SEQUENCE [LARGE SCALE GENOMIC DNA]</scope>
    <source>
        <strain evidence="3">AF211</strain>
    </source>
</reference>
<dbReference type="Pfam" id="PF12392">
    <property type="entry name" value="DUF3656"/>
    <property type="match status" value="1"/>
</dbReference>
<dbReference type="InterPro" id="IPR020988">
    <property type="entry name" value="Pept_U32_collagenase"/>
</dbReference>
<organism evidence="2 3">
    <name type="scientific">Intestinimonas butyriciproducens</name>
    <dbReference type="NCBI Taxonomy" id="1297617"/>
    <lineage>
        <taxon>Bacteria</taxon>
        <taxon>Bacillati</taxon>
        <taxon>Bacillota</taxon>
        <taxon>Clostridia</taxon>
        <taxon>Eubacteriales</taxon>
        <taxon>Intestinimonas</taxon>
    </lineage>
</organism>
<dbReference type="EMBL" id="CP011307">
    <property type="protein sequence ID" value="ALP92614.1"/>
    <property type="molecule type" value="Genomic_DNA"/>
</dbReference>
<dbReference type="PANTHER" id="PTHR30217">
    <property type="entry name" value="PEPTIDASE U32 FAMILY"/>
    <property type="match status" value="1"/>
</dbReference>
<protein>
    <recommendedName>
        <fullName evidence="1">Peptidase U32 collagenase domain-containing protein</fullName>
    </recommendedName>
</protein>
<evidence type="ECO:0000313" key="3">
    <source>
        <dbReference type="Proteomes" id="UP000064844"/>
    </source>
</evidence>
<dbReference type="KEGG" id="ibu:IB211_00218"/>
<accession>A0A0S2VZS3</accession>
<dbReference type="SUPFAM" id="SSF51569">
    <property type="entry name" value="Aldolase"/>
    <property type="match status" value="1"/>
</dbReference>
<dbReference type="Pfam" id="PF01136">
    <property type="entry name" value="Peptidase_U32"/>
    <property type="match status" value="2"/>
</dbReference>
<dbReference type="Proteomes" id="UP000064844">
    <property type="component" value="Chromosome"/>
</dbReference>
<gene>
    <name evidence="2" type="ORF">IB211_00218</name>
</gene>
<dbReference type="AlphaFoldDB" id="A0A0S2VZS3"/>
<dbReference type="RefSeq" id="WP_058116836.1">
    <property type="nucleotide sequence ID" value="NZ_CP011307.1"/>
</dbReference>
<feature type="domain" description="Peptidase U32 collagenase" evidence="1">
    <location>
        <begin position="302"/>
        <end position="412"/>
    </location>
</feature>
<evidence type="ECO:0000259" key="1">
    <source>
        <dbReference type="Pfam" id="PF12392"/>
    </source>
</evidence>
<dbReference type="PATRIC" id="fig|1297617.4.peg.220"/>
<dbReference type="PANTHER" id="PTHR30217:SF10">
    <property type="entry name" value="23S RRNA 5-HYDROXYCYTIDINE C2501 SYNTHASE"/>
    <property type="match status" value="1"/>
</dbReference>
<keyword evidence="3" id="KW-1185">Reference proteome</keyword>